<keyword evidence="6" id="KW-1185">Reference proteome</keyword>
<dbReference type="RefSeq" id="WP_073615771.1">
    <property type="nucleotide sequence ID" value="NZ_FRFE01000031.1"/>
</dbReference>
<evidence type="ECO:0000256" key="3">
    <source>
        <dbReference type="SAM" id="SignalP"/>
    </source>
</evidence>
<feature type="compositionally biased region" description="Basic and acidic residues" evidence="1">
    <location>
        <begin position="939"/>
        <end position="955"/>
    </location>
</feature>
<organism evidence="5 6">
    <name type="scientific">Desulfopila aestuarii DSM 18488</name>
    <dbReference type="NCBI Taxonomy" id="1121416"/>
    <lineage>
        <taxon>Bacteria</taxon>
        <taxon>Pseudomonadati</taxon>
        <taxon>Thermodesulfobacteriota</taxon>
        <taxon>Desulfobulbia</taxon>
        <taxon>Desulfobulbales</taxon>
        <taxon>Desulfocapsaceae</taxon>
        <taxon>Desulfopila</taxon>
    </lineage>
</organism>
<keyword evidence="2" id="KW-1133">Transmembrane helix</keyword>
<feature type="signal peptide" evidence="3">
    <location>
        <begin position="1"/>
        <end position="22"/>
    </location>
</feature>
<keyword evidence="3" id="KW-0732">Signal</keyword>
<evidence type="ECO:0000259" key="4">
    <source>
        <dbReference type="Pfam" id="PF07916"/>
    </source>
</evidence>
<feature type="transmembrane region" description="Helical" evidence="2">
    <location>
        <begin position="353"/>
        <end position="373"/>
    </location>
</feature>
<feature type="transmembrane region" description="Helical" evidence="2">
    <location>
        <begin position="54"/>
        <end position="73"/>
    </location>
</feature>
<name>A0A1M7YHM0_9BACT</name>
<keyword evidence="2" id="KW-0472">Membrane</keyword>
<feature type="transmembrane region" description="Helical" evidence="2">
    <location>
        <begin position="85"/>
        <end position="104"/>
    </location>
</feature>
<feature type="domain" description="TraG N-terminal Proteobacteria" evidence="4">
    <location>
        <begin position="26"/>
        <end position="480"/>
    </location>
</feature>
<keyword evidence="2" id="KW-0812">Transmembrane</keyword>
<evidence type="ECO:0000313" key="5">
    <source>
        <dbReference type="EMBL" id="SHO52081.1"/>
    </source>
</evidence>
<evidence type="ECO:0000256" key="1">
    <source>
        <dbReference type="SAM" id="MobiDB-lite"/>
    </source>
</evidence>
<gene>
    <name evidence="5" type="ORF">SAMN02745220_04358</name>
</gene>
<evidence type="ECO:0000313" key="6">
    <source>
        <dbReference type="Proteomes" id="UP000184603"/>
    </source>
</evidence>
<feature type="region of interest" description="Disordered" evidence="1">
    <location>
        <begin position="921"/>
        <end position="968"/>
    </location>
</feature>
<dbReference type="Pfam" id="PF07916">
    <property type="entry name" value="TraG_N"/>
    <property type="match status" value="1"/>
</dbReference>
<protein>
    <submittedName>
        <fullName evidence="5">Conjugal transfer mating pair stabilization protein TraG</fullName>
    </submittedName>
</protein>
<dbReference type="OrthoDB" id="5408904at2"/>
<proteinExistence type="predicted"/>
<feature type="transmembrane region" description="Helical" evidence="2">
    <location>
        <begin position="437"/>
        <end position="460"/>
    </location>
</feature>
<feature type="transmembrane region" description="Helical" evidence="2">
    <location>
        <begin position="385"/>
        <end position="406"/>
    </location>
</feature>
<dbReference type="EMBL" id="FRFE01000031">
    <property type="protein sequence ID" value="SHO52081.1"/>
    <property type="molecule type" value="Genomic_DNA"/>
</dbReference>
<dbReference type="STRING" id="1121416.SAMN02745220_04358"/>
<accession>A0A1M7YHM0</accession>
<dbReference type="Proteomes" id="UP000184603">
    <property type="component" value="Unassembled WGS sequence"/>
</dbReference>
<dbReference type="AlphaFoldDB" id="A0A1M7YHM0"/>
<reference evidence="5 6" key="1">
    <citation type="submission" date="2016-12" db="EMBL/GenBank/DDBJ databases">
        <authorList>
            <person name="Song W.-J."/>
            <person name="Kurnit D.M."/>
        </authorList>
    </citation>
    <scope>NUCLEOTIDE SEQUENCE [LARGE SCALE GENOMIC DNA]</scope>
    <source>
        <strain evidence="5 6">DSM 18488</strain>
    </source>
</reference>
<evidence type="ECO:0000256" key="2">
    <source>
        <dbReference type="SAM" id="Phobius"/>
    </source>
</evidence>
<feature type="chain" id="PRO_5013269320" evidence="3">
    <location>
        <begin position="23"/>
        <end position="1024"/>
    </location>
</feature>
<sequence>MKKKIPVLIAFFVLLTVAPAMALDMEFYTYGGFNPVVQAFNKVALIFSDNAYKGLIFVVTILGVVAAAVGMIARTAVGGRFSLTWPVPVLVGAVLYLALFIPTGNITVYDPTLNRFQIVPNVPDAIVVTAGFLNKMEKGLVDIIDTAAAPNASYLDKAGGIGFKALEAIRGSSPKDNHVRTSMIRYIKDCVTFELLRPGSTMSLDTLRNSTTNFLTELANAQNPAIYTVYYDSTRPEGTSKTCTEAWNSLQAIYANPANYDEAIKRVCSKAHFDPASMVEMNTCEALISSTVLHLTGTSQTPARLIQQRQIAEILYNFYYTDDYETSVLMESDRKITSTGLGIGITMNEWIPIIRAIMTAIAIGTLPFLALFLPTPVIGRAVSVMFGFFVFLTTWGITDAVIHGAAMDYASYAFEDVRQSSLGVYAMASFPNMSMKMVAMFGVIRSAGIMLASIFSMMLVKFGGSVLAHFATNLNSIARGAGAEAGRLMTPEGNASMMAEQARIAGLLDGMQEHRFTNMATAEAYRMHKNVGGYHAAMNARSGLQDSGQIPQGTTAAEFAQMGAAARMAVGTGSGPVEISTAPGGDTTRIKGDFVNPDGSTTVITTGADGTGQAVDSLAAGTAKYSVDGDGNRSLNSADVNGVNPINIGQSLHHQLIGSASTSLGGSSNWNLLTSQMQKDSLTSSTAKSYSERLDNAMRENWQRSFKDSSSFVHAMGEAMRTQFMTSIGAGLKGIKLGGSGQITIVGNDNEEVDFSVSEATAQAFSRDQARVRAEAVQETFSDSQGLDYLTNISKQLGASEAYSLLNDAKRVQSASESYGADVETALVRDYTLNQYGDESPENIRMSMIYLNHLAVNDPSRLNKMIDGFVSGRGYGWGCTAGAVNSAINVTKNRIHDDAILKGGVGHTAHTASQKASMVTSANLFPPDPKGLQDPESSSVDRKADHLRERNRYEETGQGNVRTSAPGMASEGIGKVVQGVVDSQGMRPTEEDAFGHVHPVENPLRVDLGEAKPIPKDASSTVRW</sequence>
<dbReference type="InterPro" id="IPR012931">
    <property type="entry name" value="TraG_N_Proteobacteria"/>
</dbReference>